<accession>A0A9P4PRM8</accession>
<feature type="region of interest" description="Disordered" evidence="1">
    <location>
        <begin position="1"/>
        <end position="106"/>
    </location>
</feature>
<feature type="compositionally biased region" description="Low complexity" evidence="1">
    <location>
        <begin position="526"/>
        <end position="542"/>
    </location>
</feature>
<feature type="compositionally biased region" description="Basic and acidic residues" evidence="1">
    <location>
        <begin position="9"/>
        <end position="18"/>
    </location>
</feature>
<evidence type="ECO:0000313" key="2">
    <source>
        <dbReference type="EMBL" id="KAF2447993.1"/>
    </source>
</evidence>
<reference evidence="2" key="1">
    <citation type="journal article" date="2020" name="Stud. Mycol.">
        <title>101 Dothideomycetes genomes: a test case for predicting lifestyles and emergence of pathogens.</title>
        <authorList>
            <person name="Haridas S."/>
            <person name="Albert R."/>
            <person name="Binder M."/>
            <person name="Bloem J."/>
            <person name="Labutti K."/>
            <person name="Salamov A."/>
            <person name="Andreopoulos B."/>
            <person name="Baker S."/>
            <person name="Barry K."/>
            <person name="Bills G."/>
            <person name="Bluhm B."/>
            <person name="Cannon C."/>
            <person name="Castanera R."/>
            <person name="Culley D."/>
            <person name="Daum C."/>
            <person name="Ezra D."/>
            <person name="Gonzalez J."/>
            <person name="Henrissat B."/>
            <person name="Kuo A."/>
            <person name="Liang C."/>
            <person name="Lipzen A."/>
            <person name="Lutzoni F."/>
            <person name="Magnuson J."/>
            <person name="Mondo S."/>
            <person name="Nolan M."/>
            <person name="Ohm R."/>
            <person name="Pangilinan J."/>
            <person name="Park H.-J."/>
            <person name="Ramirez L."/>
            <person name="Alfaro M."/>
            <person name="Sun H."/>
            <person name="Tritt A."/>
            <person name="Yoshinaga Y."/>
            <person name="Zwiers L.-H."/>
            <person name="Turgeon B."/>
            <person name="Goodwin S."/>
            <person name="Spatafora J."/>
            <person name="Crous P."/>
            <person name="Grigoriev I."/>
        </authorList>
    </citation>
    <scope>NUCLEOTIDE SEQUENCE</scope>
    <source>
        <strain evidence="2">CBS 690.94</strain>
    </source>
</reference>
<feature type="compositionally biased region" description="Basic and acidic residues" evidence="1">
    <location>
        <begin position="242"/>
        <end position="300"/>
    </location>
</feature>
<dbReference type="EMBL" id="MU001496">
    <property type="protein sequence ID" value="KAF2447993.1"/>
    <property type="molecule type" value="Genomic_DNA"/>
</dbReference>
<sequence>MKSLKSLFKHSDRHKDSLPEATSSHPEVRLGPAQLLEEHQKQERKSTSDLYREPYSHAQPKASSSHASPSSRQSVQHPASANGHHSVGATEHAAQPPSLSERGDDTIGDDYRVYMRAISPGSITSKGSTDADFVSLGSDSRLRIGNSEMGHNEDIADRNIEHHGSSSPRDNSLRSQKSAIQIAQDHTARRKSIAASVGSLRSVPSSIYAESAIGSASPIQTKSLLGTGVATGGSLVDSTLPHVEDPHARLGDRKNWPTRITRDESRPSKSLNGHERDNDDANGDRESFGRRNKTNRERDGSMGLREALMAGPGGYDLKAVLDGVVDLTNTEDTDQDVQWAPAVTQEVVKPHQHEVIEERIYREIHNHDVYRYTQPVYQTEILPARHFVYNTNNELVEVSADQLPDCTGAKQRWAVVRGDREKPTSYTVRSAPPRRELKTLSDKTYMTPEGYERRETTILHPPELEDLSNYGGPVVPIEFLHYPEHVPEHVPEHELKEEEEDDHLPNDQQFAMDGLANALPALGPESSSSSSRAATGSSASSRASKRLSIPRKPVPANPSY</sequence>
<organism evidence="2 3">
    <name type="scientific">Karstenula rhodostoma CBS 690.94</name>
    <dbReference type="NCBI Taxonomy" id="1392251"/>
    <lineage>
        <taxon>Eukaryota</taxon>
        <taxon>Fungi</taxon>
        <taxon>Dikarya</taxon>
        <taxon>Ascomycota</taxon>
        <taxon>Pezizomycotina</taxon>
        <taxon>Dothideomycetes</taxon>
        <taxon>Pleosporomycetidae</taxon>
        <taxon>Pleosporales</taxon>
        <taxon>Massarineae</taxon>
        <taxon>Didymosphaeriaceae</taxon>
        <taxon>Karstenula</taxon>
    </lineage>
</organism>
<dbReference type="PANTHER" id="PTHR38703:SF1">
    <property type="entry name" value="ALLERGEN"/>
    <property type="match status" value="1"/>
</dbReference>
<dbReference type="Proteomes" id="UP000799764">
    <property type="component" value="Unassembled WGS sequence"/>
</dbReference>
<feature type="region of interest" description="Disordered" evidence="1">
    <location>
        <begin position="159"/>
        <end position="187"/>
    </location>
</feature>
<dbReference type="OrthoDB" id="5325276at2759"/>
<comment type="caution">
    <text evidence="2">The sequence shown here is derived from an EMBL/GenBank/DDBJ whole genome shotgun (WGS) entry which is preliminary data.</text>
</comment>
<gene>
    <name evidence="2" type="ORF">P171DRAFT_429579</name>
</gene>
<name>A0A9P4PRM8_9PLEO</name>
<feature type="compositionally biased region" description="Basic and acidic residues" evidence="1">
    <location>
        <begin position="36"/>
        <end position="55"/>
    </location>
</feature>
<keyword evidence="3" id="KW-1185">Reference proteome</keyword>
<evidence type="ECO:0000313" key="3">
    <source>
        <dbReference type="Proteomes" id="UP000799764"/>
    </source>
</evidence>
<dbReference type="AlphaFoldDB" id="A0A9P4PRM8"/>
<proteinExistence type="predicted"/>
<feature type="compositionally biased region" description="Low complexity" evidence="1">
    <location>
        <begin position="56"/>
        <end position="74"/>
    </location>
</feature>
<evidence type="ECO:0000256" key="1">
    <source>
        <dbReference type="SAM" id="MobiDB-lite"/>
    </source>
</evidence>
<dbReference type="PANTHER" id="PTHR38703">
    <property type="entry name" value="CHROMOSOME 8, WHOLE GENOME SHOTGUN SEQUENCE"/>
    <property type="match status" value="1"/>
</dbReference>
<feature type="compositionally biased region" description="Polar residues" evidence="1">
    <location>
        <begin position="165"/>
        <end position="181"/>
    </location>
</feature>
<feature type="region of interest" description="Disordered" evidence="1">
    <location>
        <begin position="492"/>
        <end position="560"/>
    </location>
</feature>
<protein>
    <submittedName>
        <fullName evidence="2">Uncharacterized protein</fullName>
    </submittedName>
</protein>
<feature type="region of interest" description="Disordered" evidence="1">
    <location>
        <begin position="240"/>
        <end position="303"/>
    </location>
</feature>